<organism evidence="2 3">
    <name type="scientific">Sphingomonas colocasiae</name>
    <dbReference type="NCBI Taxonomy" id="1848973"/>
    <lineage>
        <taxon>Bacteria</taxon>
        <taxon>Pseudomonadati</taxon>
        <taxon>Pseudomonadota</taxon>
        <taxon>Alphaproteobacteria</taxon>
        <taxon>Sphingomonadales</taxon>
        <taxon>Sphingomonadaceae</taxon>
        <taxon>Sphingomonas</taxon>
    </lineage>
</organism>
<dbReference type="EMBL" id="JAINVV010000004">
    <property type="protein sequence ID" value="MBY8821989.1"/>
    <property type="molecule type" value="Genomic_DNA"/>
</dbReference>
<dbReference type="RefSeq" id="WP_222989109.1">
    <property type="nucleotide sequence ID" value="NZ_JAINVV010000004.1"/>
</dbReference>
<dbReference type="InterPro" id="IPR023631">
    <property type="entry name" value="Amidase_dom"/>
</dbReference>
<keyword evidence="3" id="KW-1185">Reference proteome</keyword>
<reference evidence="2 3" key="1">
    <citation type="submission" date="2021-08" db="EMBL/GenBank/DDBJ databases">
        <authorList>
            <person name="Tuo L."/>
        </authorList>
    </citation>
    <scope>NUCLEOTIDE SEQUENCE [LARGE SCALE GENOMIC DNA]</scope>
    <source>
        <strain evidence="2 3">JCM 31229</strain>
    </source>
</reference>
<gene>
    <name evidence="2" type="ORF">K7G82_06780</name>
</gene>
<feature type="domain" description="Amidase" evidence="1">
    <location>
        <begin position="43"/>
        <end position="469"/>
    </location>
</feature>
<dbReference type="Proteomes" id="UP000706039">
    <property type="component" value="Unassembled WGS sequence"/>
</dbReference>
<dbReference type="PANTHER" id="PTHR42678:SF34">
    <property type="entry name" value="OS04G0183300 PROTEIN"/>
    <property type="match status" value="1"/>
</dbReference>
<evidence type="ECO:0000313" key="2">
    <source>
        <dbReference type="EMBL" id="MBY8821989.1"/>
    </source>
</evidence>
<evidence type="ECO:0000313" key="3">
    <source>
        <dbReference type="Proteomes" id="UP000706039"/>
    </source>
</evidence>
<sequence length="613" mass="62726">MMLGAAALALTGAAPAPPFDVVEASIADIDAALASGRVTSRQLVEAYLARIAAYDQAGPALNAIVTLNQAALAQADALDAERKAKGPRGPLHGVPILIKDNFDTADMPTSGGTLALATLRPSVDAAQIAKLRAAGAIILGKTTLHELASGVTTVSSYTGYSRNPYDPARSPGGSSGGTAAAVAASFAAAGMGSDTCGSIRVPSAYQNLFGLRGTAGLSSGKGIMPLSSTQDIGGPLARSVSDLAIMLEATVEPDAGGTPRSYRPMLRADGLKGARIGVIRGMFGTAPEDKEGQDVADAAIVRMRAAGAVLADVTLPGVEDLLKDSSITPHEFKYDFAAYLAAHPGAPVTSLSQIIALGLDHDALDARFRLRDAGSSRDEAAYAAILAKRRALNALVLRVMAEQKLDALLYPTTLRRAPLIGADDAMVAPTCQFSATAGLPAIAIPAGFTERGFPIGLELLGATFAEPTLIRLAYGWEQAARPRRAPFSTPPLIAGKAPAPIAFTTTMRVAGGGGATADFRYDPTTATLDIRARVTGIAADQMIALTLQRARDGGPGPILAPLIMHGGLSGATRLTLSAPDRAALLAGGFYTALYTRAAPLGAAKAVVRVPPGK</sequence>
<accession>A0ABS7PLY7</accession>
<name>A0ABS7PLY7_9SPHN</name>
<comment type="caution">
    <text evidence="2">The sequence shown here is derived from an EMBL/GenBank/DDBJ whole genome shotgun (WGS) entry which is preliminary data.</text>
</comment>
<protein>
    <submittedName>
        <fullName evidence="2">Amidase</fullName>
    </submittedName>
</protein>
<dbReference type="PANTHER" id="PTHR42678">
    <property type="entry name" value="AMIDASE"/>
    <property type="match status" value="1"/>
</dbReference>
<dbReference type="SUPFAM" id="SSF75304">
    <property type="entry name" value="Amidase signature (AS) enzymes"/>
    <property type="match status" value="1"/>
</dbReference>
<proteinExistence type="predicted"/>
<dbReference type="Gene3D" id="3.90.1300.10">
    <property type="entry name" value="Amidase signature (AS) domain"/>
    <property type="match status" value="1"/>
</dbReference>
<dbReference type="Pfam" id="PF01425">
    <property type="entry name" value="Amidase"/>
    <property type="match status" value="1"/>
</dbReference>
<dbReference type="InterPro" id="IPR036928">
    <property type="entry name" value="AS_sf"/>
</dbReference>
<evidence type="ECO:0000259" key="1">
    <source>
        <dbReference type="Pfam" id="PF01425"/>
    </source>
</evidence>